<evidence type="ECO:0000256" key="6">
    <source>
        <dbReference type="ARBA" id="ARBA00023306"/>
    </source>
</evidence>
<evidence type="ECO:0000313" key="7">
    <source>
        <dbReference type="EMBL" id="NYG56117.1"/>
    </source>
</evidence>
<sequence>MTAAAHGTVHADIAMHSVDALGTLHRLDAGFDYDPADPFAITVTFRTAYGDVAWTFARDLLLEGIDTPAGDGDVHVWPSDDEDGRPVVVIELESDDGQLLAQAPRWAVRRFAARTLRSVPAGTESALLDLDAVLDALLAS</sequence>
<keyword evidence="3" id="KW-0132">Cell division</keyword>
<dbReference type="GO" id="GO:0000917">
    <property type="term" value="P:division septum assembly"/>
    <property type="evidence" value="ECO:0007669"/>
    <property type="project" value="UniProtKB-KW"/>
</dbReference>
<evidence type="ECO:0000256" key="2">
    <source>
        <dbReference type="ARBA" id="ARBA00009323"/>
    </source>
</evidence>
<proteinExistence type="inferred from homology"/>
<dbReference type="InterPro" id="IPR006776">
    <property type="entry name" value="SsgB"/>
</dbReference>
<dbReference type="Gene3D" id="2.30.31.20">
    <property type="entry name" value="Sporulation-specific cell division protein SsgB"/>
    <property type="match status" value="1"/>
</dbReference>
<evidence type="ECO:0000256" key="1">
    <source>
        <dbReference type="ARBA" id="ARBA00004431"/>
    </source>
</evidence>
<accession>A0A7Y9RWU9</accession>
<keyword evidence="6" id="KW-0131">Cell cycle</keyword>
<reference evidence="7 8" key="1">
    <citation type="submission" date="2020-07" db="EMBL/GenBank/DDBJ databases">
        <title>Sequencing the genomes of 1000 actinobacteria strains.</title>
        <authorList>
            <person name="Klenk H.-P."/>
        </authorList>
    </citation>
    <scope>NUCLEOTIDE SEQUENCE [LARGE SCALE GENOMIC DNA]</scope>
    <source>
        <strain evidence="7 8">DSM 24552</strain>
    </source>
</reference>
<evidence type="ECO:0000256" key="3">
    <source>
        <dbReference type="ARBA" id="ARBA00022618"/>
    </source>
</evidence>
<keyword evidence="8" id="KW-1185">Reference proteome</keyword>
<dbReference type="GO" id="GO:0030435">
    <property type="term" value="P:sporulation resulting in formation of a cellular spore"/>
    <property type="evidence" value="ECO:0007669"/>
    <property type="project" value="UniProtKB-KW"/>
</dbReference>
<organism evidence="7 8">
    <name type="scientific">Nocardioides perillae</name>
    <dbReference type="NCBI Taxonomy" id="1119534"/>
    <lineage>
        <taxon>Bacteria</taxon>
        <taxon>Bacillati</taxon>
        <taxon>Actinomycetota</taxon>
        <taxon>Actinomycetes</taxon>
        <taxon>Propionibacteriales</taxon>
        <taxon>Nocardioidaceae</taxon>
        <taxon>Nocardioides</taxon>
    </lineage>
</organism>
<keyword evidence="4" id="KW-0749">Sporulation</keyword>
<keyword evidence="5" id="KW-0717">Septation</keyword>
<dbReference type="Proteomes" id="UP000544110">
    <property type="component" value="Unassembled WGS sequence"/>
</dbReference>
<dbReference type="AlphaFoldDB" id="A0A7Y9RWU9"/>
<dbReference type="InterPro" id="IPR038658">
    <property type="entry name" value="SsgB_sf"/>
</dbReference>
<comment type="subcellular location">
    <subcellularLocation>
        <location evidence="1">Cell septum</location>
    </subcellularLocation>
</comment>
<dbReference type="RefSeq" id="WP_246283435.1">
    <property type="nucleotide sequence ID" value="NZ_JACCAC010000001.1"/>
</dbReference>
<evidence type="ECO:0008006" key="9">
    <source>
        <dbReference type="Google" id="ProtNLM"/>
    </source>
</evidence>
<dbReference type="Pfam" id="PF04686">
    <property type="entry name" value="SsgA"/>
    <property type="match status" value="1"/>
</dbReference>
<name>A0A7Y9RWU9_9ACTN</name>
<comment type="similarity">
    <text evidence="2">Belongs to the SsgA family.</text>
</comment>
<evidence type="ECO:0000256" key="4">
    <source>
        <dbReference type="ARBA" id="ARBA00022969"/>
    </source>
</evidence>
<gene>
    <name evidence="7" type="ORF">BJ989_002421</name>
</gene>
<evidence type="ECO:0000256" key="5">
    <source>
        <dbReference type="ARBA" id="ARBA00023210"/>
    </source>
</evidence>
<evidence type="ECO:0000313" key="8">
    <source>
        <dbReference type="Proteomes" id="UP000544110"/>
    </source>
</evidence>
<dbReference type="EMBL" id="JACCAC010000001">
    <property type="protein sequence ID" value="NYG56117.1"/>
    <property type="molecule type" value="Genomic_DNA"/>
</dbReference>
<comment type="caution">
    <text evidence="7">The sequence shown here is derived from an EMBL/GenBank/DDBJ whole genome shotgun (WGS) entry which is preliminary data.</text>
</comment>
<protein>
    <recommendedName>
        <fullName evidence="9">Streptomyces sporulation and cell division protein, SsgA</fullName>
    </recommendedName>
</protein>
<dbReference type="GO" id="GO:0030428">
    <property type="term" value="C:cell septum"/>
    <property type="evidence" value="ECO:0007669"/>
    <property type="project" value="UniProtKB-SubCell"/>
</dbReference>